<dbReference type="EMBL" id="CP032823">
    <property type="protein sequence ID" value="AYJ79299.1"/>
    <property type="molecule type" value="Genomic_DNA"/>
</dbReference>
<organism evidence="2 3">
    <name type="scientific">Aliarcobacter cryaerophilus ATCC 43158</name>
    <dbReference type="NCBI Taxonomy" id="1032070"/>
    <lineage>
        <taxon>Bacteria</taxon>
        <taxon>Pseudomonadati</taxon>
        <taxon>Campylobacterota</taxon>
        <taxon>Epsilonproteobacteria</taxon>
        <taxon>Campylobacterales</taxon>
        <taxon>Arcobacteraceae</taxon>
        <taxon>Aliarcobacter</taxon>
    </lineage>
</organism>
<evidence type="ECO:0000259" key="1">
    <source>
        <dbReference type="Pfam" id="PF00535"/>
    </source>
</evidence>
<dbReference type="RefSeq" id="WP_105917072.1">
    <property type="nucleotide sequence ID" value="NZ_CP021072.1"/>
</dbReference>
<dbReference type="AlphaFoldDB" id="A0AAD0X849"/>
<name>A0AAD0X849_9BACT</name>
<evidence type="ECO:0000313" key="3">
    <source>
        <dbReference type="Proteomes" id="UP000273809"/>
    </source>
</evidence>
<dbReference type="Gene3D" id="3.90.550.10">
    <property type="entry name" value="Spore Coat Polysaccharide Biosynthesis Protein SpsA, Chain A"/>
    <property type="match status" value="2"/>
</dbReference>
<dbReference type="KEGG" id="acre:ACRYA_0135"/>
<dbReference type="Proteomes" id="UP000273809">
    <property type="component" value="Chromosome"/>
</dbReference>
<feature type="domain" description="Glycosyltransferase 2-like" evidence="1">
    <location>
        <begin position="149"/>
        <end position="277"/>
    </location>
</feature>
<evidence type="ECO:0000313" key="2">
    <source>
        <dbReference type="EMBL" id="AYJ79299.1"/>
    </source>
</evidence>
<dbReference type="SUPFAM" id="SSF53448">
    <property type="entry name" value="Nucleotide-diphospho-sugar transferases"/>
    <property type="match status" value="2"/>
</dbReference>
<dbReference type="GeneID" id="56460363"/>
<protein>
    <submittedName>
        <fullName evidence="2">Glycosyltransferase, family 2</fullName>
    </submittedName>
</protein>
<dbReference type="Pfam" id="PF00535">
    <property type="entry name" value="Glycos_transf_2"/>
    <property type="match status" value="2"/>
</dbReference>
<dbReference type="PANTHER" id="PTHR43179:SF7">
    <property type="entry name" value="RHAMNOSYLTRANSFERASE WBBL"/>
    <property type="match status" value="1"/>
</dbReference>
<sequence>MQIFKKCTHLLNKECKEIISYKLKNKENSKLVFFGTSILFQRLLYDFIRCDIYPDYLCDNDIKKHGKEVESYIIHNPEILFNKNQEFIVIITSSFIDEIKSQLNKYPNIKAIYAYNEITYNIKYKFIEQTITKSINNTILNFEKKPLISIVLFNYYENIEWLNLAINSIQNQWYQNWEICVICNTNKNQKIVEYLKSISSKRIKYLETKPNLSSTLNEACKLLSGEYFSIVYSHDQITNNALYEVVKAINETKADFIYSDEDKINMDNNFCEPHFKPDFSPDTLLSYNYIKHLTVIKKSFIDMTNSYNSELDGAFEYDLYLKVIEKTSKIHHIQKVLYHSRKNKNCDINKFNNIKSSEKEVIKQALKRRSLNAKVEDGKYPGIYKIEYILDKQPLVSIIIPFKDKPELLKMCIDSILDKTTYKKFQIIGISNNSLEKGIFDLMSEYESKDKRIKFYELNIPFNYSKINNYAVDNYVEGEHIILLNNDIEIISSNWIEEMLMYSQREEIGCVGAKLYYPNKRIQHAGVILGIYGCAGHSHKYYNYKSTGYSFRLISVQNVSAVTAACLMVKTKIYKELNGLDEINLEVAFNDVDFCLRAQENGYRNIFNPYCEAHHYESISRGKDNNSFKMNRFKREVEYIKKRYSKILEKGDPFYNPNLTLIREDFSLK</sequence>
<feature type="domain" description="Glycosyltransferase 2-like" evidence="1">
    <location>
        <begin position="397"/>
        <end position="529"/>
    </location>
</feature>
<reference evidence="2 3" key="1">
    <citation type="submission" date="2018-10" db="EMBL/GenBank/DDBJ databases">
        <title>Complete genome sequences of Arcobacter cryaerophilus strains ATCC 43158 and ATCC 49615.</title>
        <authorList>
            <person name="Miller W.G."/>
            <person name="Yee E."/>
            <person name="Bono J.L."/>
        </authorList>
    </citation>
    <scope>NUCLEOTIDE SEQUENCE [LARGE SCALE GENOMIC DNA]</scope>
    <source>
        <strain evidence="2 3">ATCC 43158</strain>
    </source>
</reference>
<proteinExistence type="predicted"/>
<gene>
    <name evidence="2" type="ORF">ACRYA_0135</name>
</gene>
<accession>A0AAD0X849</accession>
<dbReference type="InterPro" id="IPR001173">
    <property type="entry name" value="Glyco_trans_2-like"/>
</dbReference>
<dbReference type="PANTHER" id="PTHR43179">
    <property type="entry name" value="RHAMNOSYLTRANSFERASE WBBL"/>
    <property type="match status" value="1"/>
</dbReference>
<dbReference type="InterPro" id="IPR029044">
    <property type="entry name" value="Nucleotide-diphossugar_trans"/>
</dbReference>